<keyword evidence="2" id="KW-1185">Reference proteome</keyword>
<protein>
    <submittedName>
        <fullName evidence="1">Uncharacterized protein</fullName>
    </submittedName>
</protein>
<dbReference type="Proteomes" id="UP000030982">
    <property type="component" value="Unassembled WGS sequence"/>
</dbReference>
<comment type="caution">
    <text evidence="1">The sequence shown here is derived from an EMBL/GenBank/DDBJ whole genome shotgun (WGS) entry which is preliminary data.</text>
</comment>
<accession>A0A0B2AJI3</accession>
<proteinExistence type="predicted"/>
<reference evidence="1 2" key="1">
    <citation type="submission" date="2014-09" db="EMBL/GenBank/DDBJ databases">
        <title>Genome sequence of Sinomonas sp. MUSC 117.</title>
        <authorList>
            <person name="Lee L.-H."/>
        </authorList>
    </citation>
    <scope>NUCLEOTIDE SEQUENCE [LARGE SCALE GENOMIC DNA]</scope>
    <source>
        <strain evidence="1 2">MUSC 117</strain>
    </source>
</reference>
<name>A0A0B2AJI3_9MICC</name>
<dbReference type="RefSeq" id="WP_043124942.1">
    <property type="nucleotide sequence ID" value="NZ_JTDL01000136.1"/>
</dbReference>
<organism evidence="1 2">
    <name type="scientific">Sinomonas humi</name>
    <dbReference type="NCBI Taxonomy" id="1338436"/>
    <lineage>
        <taxon>Bacteria</taxon>
        <taxon>Bacillati</taxon>
        <taxon>Actinomycetota</taxon>
        <taxon>Actinomycetes</taxon>
        <taxon>Micrococcales</taxon>
        <taxon>Micrococcaceae</taxon>
        <taxon>Sinomonas</taxon>
    </lineage>
</organism>
<gene>
    <name evidence="1" type="ORF">LK10_14265</name>
</gene>
<evidence type="ECO:0000313" key="1">
    <source>
        <dbReference type="EMBL" id="KHL01922.1"/>
    </source>
</evidence>
<evidence type="ECO:0000313" key="2">
    <source>
        <dbReference type="Proteomes" id="UP000030982"/>
    </source>
</evidence>
<dbReference type="AlphaFoldDB" id="A0A0B2AJI3"/>
<dbReference type="EMBL" id="JTDL01000136">
    <property type="protein sequence ID" value="KHL01922.1"/>
    <property type="molecule type" value="Genomic_DNA"/>
</dbReference>
<sequence length="131" mass="14160">MKFDVSGFVSGNGSLQVRFRSPSDWTPYFSGYSTTLQYGRLTFGIGKDSENQFLSDQISYSLSSDVNGTWDTYIIGDTLSAVAPNGQLYTTNVKPYFASTSAQDRVPGSGLTFGIAGSAEAKNFKVYEVGV</sequence>